<organism evidence="2 3">
    <name type="scientific">Cupriavidus basilensis</name>
    <dbReference type="NCBI Taxonomy" id="68895"/>
    <lineage>
        <taxon>Bacteria</taxon>
        <taxon>Pseudomonadati</taxon>
        <taxon>Pseudomonadota</taxon>
        <taxon>Betaproteobacteria</taxon>
        <taxon>Burkholderiales</taxon>
        <taxon>Burkholderiaceae</taxon>
        <taxon>Cupriavidus</taxon>
    </lineage>
</organism>
<reference evidence="2 3" key="1">
    <citation type="submission" date="2023-03" db="EMBL/GenBank/DDBJ databases">
        <title>Draft assemblies of triclosan tolerant bacteria isolated from returned activated sludge.</title>
        <authorList>
            <person name="Van Hamelsveld S."/>
        </authorList>
    </citation>
    <scope>NUCLEOTIDE SEQUENCE [LARGE SCALE GENOMIC DNA]</scope>
    <source>
        <strain evidence="2 3">GW210010_S58</strain>
    </source>
</reference>
<feature type="region of interest" description="Disordered" evidence="1">
    <location>
        <begin position="83"/>
        <end position="118"/>
    </location>
</feature>
<feature type="compositionally biased region" description="Basic and acidic residues" evidence="1">
    <location>
        <begin position="86"/>
        <end position="98"/>
    </location>
</feature>
<dbReference type="RefSeq" id="WP_276265525.1">
    <property type="nucleotide sequence ID" value="NZ_JARJLM010000273.1"/>
</dbReference>
<name>A0ABT6APB8_9BURK</name>
<evidence type="ECO:0000256" key="1">
    <source>
        <dbReference type="SAM" id="MobiDB-lite"/>
    </source>
</evidence>
<protein>
    <submittedName>
        <fullName evidence="2">Uncharacterized protein</fullName>
    </submittedName>
</protein>
<comment type="caution">
    <text evidence="2">The sequence shown here is derived from an EMBL/GenBank/DDBJ whole genome shotgun (WGS) entry which is preliminary data.</text>
</comment>
<keyword evidence="3" id="KW-1185">Reference proteome</keyword>
<evidence type="ECO:0000313" key="2">
    <source>
        <dbReference type="EMBL" id="MDF3834465.1"/>
    </source>
</evidence>
<proteinExistence type="predicted"/>
<dbReference type="EMBL" id="JARJLM010000273">
    <property type="protein sequence ID" value="MDF3834465.1"/>
    <property type="molecule type" value="Genomic_DNA"/>
</dbReference>
<sequence length="118" mass="12419">MAIGGQTAGRVARIAKAMGLAPSGDVPAAWQQGGWYEKKNAYSDANPVTALSTSCKPIHFVTAIPKSFPHNALTQSDFVKGALSPETERESAVEESQRNHFPPRFTGSQALPAVGVPG</sequence>
<gene>
    <name evidence="2" type="ORF">P3W85_16105</name>
</gene>
<dbReference type="Proteomes" id="UP001216674">
    <property type="component" value="Unassembled WGS sequence"/>
</dbReference>
<accession>A0ABT6APB8</accession>
<evidence type="ECO:0000313" key="3">
    <source>
        <dbReference type="Proteomes" id="UP001216674"/>
    </source>
</evidence>